<protein>
    <recommendedName>
        <fullName evidence="3 14">Nucleoside diphosphate kinase</fullName>
        <ecNumber evidence="2 14">2.7.4.6</ecNumber>
    </recommendedName>
</protein>
<keyword evidence="7 14" id="KW-0547">Nucleotide-binding</keyword>
<dbReference type="GO" id="GO:0005524">
    <property type="term" value="F:ATP binding"/>
    <property type="evidence" value="ECO:0007669"/>
    <property type="project" value="UniProtKB-KW"/>
</dbReference>
<feature type="active site" description="Pros-phosphohistidine intermediate" evidence="12">
    <location>
        <position position="115"/>
    </location>
</feature>
<comment type="similarity">
    <text evidence="1 12 13">Belongs to the NDK family.</text>
</comment>
<keyword evidence="11" id="KW-0546">Nucleotide metabolism</keyword>
<evidence type="ECO:0000256" key="7">
    <source>
        <dbReference type="ARBA" id="ARBA00022741"/>
    </source>
</evidence>
<dbReference type="NCBIfam" id="NF001908">
    <property type="entry name" value="PRK00668.1"/>
    <property type="match status" value="1"/>
</dbReference>
<dbReference type="GO" id="GO:0046872">
    <property type="term" value="F:metal ion binding"/>
    <property type="evidence" value="ECO:0007669"/>
    <property type="project" value="UniProtKB-KW"/>
</dbReference>
<comment type="caution">
    <text evidence="16">The sequence shown here is derived from an EMBL/GenBank/DDBJ whole genome shotgun (WGS) entry which is preliminary data.</text>
</comment>
<reference evidence="16" key="1">
    <citation type="journal article" date="2020" name="mSystems">
        <title>Genome- and Community-Level Interaction Insights into Carbon Utilization and Element Cycling Functions of Hydrothermarchaeota in Hydrothermal Sediment.</title>
        <authorList>
            <person name="Zhou Z."/>
            <person name="Liu Y."/>
            <person name="Xu W."/>
            <person name="Pan J."/>
            <person name="Luo Z.H."/>
            <person name="Li M."/>
        </authorList>
    </citation>
    <scope>NUCLEOTIDE SEQUENCE [LARGE SCALE GENOMIC DNA]</scope>
    <source>
        <strain evidence="16">HyVt-237</strain>
    </source>
</reference>
<dbReference type="PROSITE" id="PS51374">
    <property type="entry name" value="NDPK_LIKE"/>
    <property type="match status" value="1"/>
</dbReference>
<evidence type="ECO:0000313" key="16">
    <source>
        <dbReference type="EMBL" id="HDM90146.1"/>
    </source>
</evidence>
<dbReference type="EMBL" id="DRBW01000114">
    <property type="protein sequence ID" value="HDM90146.1"/>
    <property type="molecule type" value="Genomic_DNA"/>
</dbReference>
<feature type="binding site" evidence="12">
    <location>
        <position position="57"/>
    </location>
    <ligand>
        <name>ATP</name>
        <dbReference type="ChEBI" id="CHEBI:30616"/>
    </ligand>
</feature>
<dbReference type="FunFam" id="3.30.70.141:FF:000003">
    <property type="entry name" value="Nucleoside diphosphate kinase"/>
    <property type="match status" value="1"/>
</dbReference>
<dbReference type="PANTHER" id="PTHR46161">
    <property type="entry name" value="NUCLEOSIDE DIPHOSPHATE KINASE"/>
    <property type="match status" value="1"/>
</dbReference>
<dbReference type="GO" id="GO:0006228">
    <property type="term" value="P:UTP biosynthetic process"/>
    <property type="evidence" value="ECO:0007669"/>
    <property type="project" value="InterPro"/>
</dbReference>
<evidence type="ECO:0000256" key="12">
    <source>
        <dbReference type="PROSITE-ProRule" id="PRU00706"/>
    </source>
</evidence>
<feature type="binding site" evidence="12">
    <location>
        <position position="91"/>
    </location>
    <ligand>
        <name>ATP</name>
        <dbReference type="ChEBI" id="CHEBI:30616"/>
    </ligand>
</feature>
<sequence>MPERTLFMIKPDAVRKKVIGKIITMVECDFHIVDMKMKRFSREEAEKFYEVHRGKDFFEELVEFITSGPTVGLLLEGEKAVERVRELVGSTDPKKARPGTVRFLYGSSIRENAVHASDSPASAQREISIFFGAP</sequence>
<accession>A0A7C0X8J3</accession>
<feature type="binding site" evidence="12">
    <location>
        <position position="112"/>
    </location>
    <ligand>
        <name>ATP</name>
        <dbReference type="ChEBI" id="CHEBI:30616"/>
    </ligand>
</feature>
<proteinExistence type="inferred from homology"/>
<dbReference type="GO" id="GO:0004550">
    <property type="term" value="F:nucleoside diphosphate kinase activity"/>
    <property type="evidence" value="ECO:0007669"/>
    <property type="project" value="UniProtKB-EC"/>
</dbReference>
<comment type="catalytic activity">
    <reaction evidence="14">
        <text>a 2'-deoxyribonucleoside 5'-diphosphate + ATP = a 2'-deoxyribonucleoside 5'-triphosphate + ADP</text>
        <dbReference type="Rhea" id="RHEA:44640"/>
        <dbReference type="ChEBI" id="CHEBI:30616"/>
        <dbReference type="ChEBI" id="CHEBI:61560"/>
        <dbReference type="ChEBI" id="CHEBI:73316"/>
        <dbReference type="ChEBI" id="CHEBI:456216"/>
        <dbReference type="EC" id="2.7.4.6"/>
    </reaction>
</comment>
<evidence type="ECO:0000256" key="14">
    <source>
        <dbReference type="RuleBase" id="RU004013"/>
    </source>
</evidence>
<dbReference type="Gene3D" id="3.30.70.141">
    <property type="entry name" value="Nucleoside diphosphate kinase-like domain"/>
    <property type="match status" value="1"/>
</dbReference>
<feature type="domain" description="Nucleoside diphosphate kinase-like" evidence="15">
    <location>
        <begin position="2"/>
        <end position="134"/>
    </location>
</feature>
<evidence type="ECO:0000256" key="10">
    <source>
        <dbReference type="ARBA" id="ARBA00022842"/>
    </source>
</evidence>
<dbReference type="InterPro" id="IPR001564">
    <property type="entry name" value="Nucleoside_diP_kinase"/>
</dbReference>
<keyword evidence="10" id="KW-0460">Magnesium</keyword>
<evidence type="ECO:0000256" key="9">
    <source>
        <dbReference type="ARBA" id="ARBA00022840"/>
    </source>
</evidence>
<keyword evidence="8 14" id="KW-0418">Kinase</keyword>
<keyword evidence="5 14" id="KW-0808">Transferase</keyword>
<keyword evidence="6" id="KW-0479">Metal-binding</keyword>
<evidence type="ECO:0000256" key="3">
    <source>
        <dbReference type="ARBA" id="ARBA00017632"/>
    </source>
</evidence>
<evidence type="ECO:0000256" key="13">
    <source>
        <dbReference type="RuleBase" id="RU004011"/>
    </source>
</evidence>
<dbReference type="GO" id="GO:0006241">
    <property type="term" value="P:CTP biosynthetic process"/>
    <property type="evidence" value="ECO:0007669"/>
    <property type="project" value="InterPro"/>
</dbReference>
<dbReference type="InterPro" id="IPR023005">
    <property type="entry name" value="Nucleoside_diP_kinase_AS"/>
</dbReference>
<dbReference type="SMART" id="SM00562">
    <property type="entry name" value="NDK"/>
    <property type="match status" value="1"/>
</dbReference>
<evidence type="ECO:0000259" key="15">
    <source>
        <dbReference type="SMART" id="SM00562"/>
    </source>
</evidence>
<evidence type="ECO:0000256" key="1">
    <source>
        <dbReference type="ARBA" id="ARBA00008142"/>
    </source>
</evidence>
<dbReference type="Proteomes" id="UP000885931">
    <property type="component" value="Unassembled WGS sequence"/>
</dbReference>
<gene>
    <name evidence="16" type="ORF">ENG67_02930</name>
</gene>
<evidence type="ECO:0000256" key="6">
    <source>
        <dbReference type="ARBA" id="ARBA00022723"/>
    </source>
</evidence>
<evidence type="ECO:0000256" key="2">
    <source>
        <dbReference type="ARBA" id="ARBA00012966"/>
    </source>
</evidence>
<dbReference type="InterPro" id="IPR034907">
    <property type="entry name" value="NDK-like_dom"/>
</dbReference>
<dbReference type="InterPro" id="IPR036850">
    <property type="entry name" value="NDK-like_dom_sf"/>
</dbReference>
<dbReference type="AlphaFoldDB" id="A0A7C0X8J3"/>
<dbReference type="SUPFAM" id="SSF54919">
    <property type="entry name" value="Nucleoside diphosphate kinase, NDK"/>
    <property type="match status" value="1"/>
</dbReference>
<feature type="binding site" evidence="12">
    <location>
        <position position="85"/>
    </location>
    <ligand>
        <name>ATP</name>
        <dbReference type="ChEBI" id="CHEBI:30616"/>
    </ligand>
</feature>
<dbReference type="EC" id="2.7.4.6" evidence="2 14"/>
<evidence type="ECO:0000256" key="11">
    <source>
        <dbReference type="ARBA" id="ARBA00023080"/>
    </source>
</evidence>
<evidence type="ECO:0000256" key="8">
    <source>
        <dbReference type="ARBA" id="ARBA00022777"/>
    </source>
</evidence>
<evidence type="ECO:0000256" key="4">
    <source>
        <dbReference type="ARBA" id="ARBA00022490"/>
    </source>
</evidence>
<dbReference type="GO" id="GO:0006183">
    <property type="term" value="P:GTP biosynthetic process"/>
    <property type="evidence" value="ECO:0007669"/>
    <property type="project" value="InterPro"/>
</dbReference>
<dbReference type="PROSITE" id="PS00469">
    <property type="entry name" value="NDPK"/>
    <property type="match status" value="1"/>
</dbReference>
<dbReference type="PRINTS" id="PR01243">
    <property type="entry name" value="NUCDPKINASE"/>
</dbReference>
<keyword evidence="9 14" id="KW-0067">ATP-binding</keyword>
<feature type="binding site" evidence="12">
    <location>
        <position position="102"/>
    </location>
    <ligand>
        <name>ATP</name>
        <dbReference type="ChEBI" id="CHEBI:30616"/>
    </ligand>
</feature>
<dbReference type="PANTHER" id="PTHR46161:SF3">
    <property type="entry name" value="NUCLEOSIDE DIPHOSPHATE KINASE DDB_G0292928-RELATED"/>
    <property type="match status" value="1"/>
</dbReference>
<name>A0A7C0X8J3_UNCW3</name>
<dbReference type="CDD" id="cd04413">
    <property type="entry name" value="NDPk_I"/>
    <property type="match status" value="1"/>
</dbReference>
<feature type="binding site" evidence="12">
    <location>
        <position position="10"/>
    </location>
    <ligand>
        <name>ATP</name>
        <dbReference type="ChEBI" id="CHEBI:30616"/>
    </ligand>
</feature>
<organism evidence="16">
    <name type="scientific">candidate division WOR-3 bacterium</name>
    <dbReference type="NCBI Taxonomy" id="2052148"/>
    <lineage>
        <taxon>Bacteria</taxon>
        <taxon>Bacteria division WOR-3</taxon>
    </lineage>
</organism>
<keyword evidence="4" id="KW-0963">Cytoplasm</keyword>
<dbReference type="Pfam" id="PF00334">
    <property type="entry name" value="NDK"/>
    <property type="match status" value="1"/>
</dbReference>
<evidence type="ECO:0000256" key="5">
    <source>
        <dbReference type="ARBA" id="ARBA00022679"/>
    </source>
</evidence>